<sequence length="185" mass="20852">MPCTLCGMEGHNRRTCQQWTIIEAARRESEIIRNESARREREQINDEMSLYTSPTASVPGSPPPAPSRGGQGRVTRVVTISYQDTAPRRMVTVNHVDNIERNLLREFDLATLDPPTFPAPLTQKKTLATQCEQPYEATDCGICMEELKNTNKFITRCGHQFCGCCMITHMRTQDFCPTCRGILVG</sequence>
<dbReference type="PANTHER" id="PTHR23041">
    <property type="entry name" value="RING FINGER DOMAIN-CONTAINING"/>
    <property type="match status" value="1"/>
</dbReference>
<dbReference type="SUPFAM" id="SSF57850">
    <property type="entry name" value="RING/U-box"/>
    <property type="match status" value="1"/>
</dbReference>
<dbReference type="Gene3D" id="3.30.40.10">
    <property type="entry name" value="Zinc/RING finger domain, C3HC4 (zinc finger)"/>
    <property type="match status" value="1"/>
</dbReference>
<feature type="region of interest" description="Disordered" evidence="4">
    <location>
        <begin position="51"/>
        <end position="72"/>
    </location>
</feature>
<keyword evidence="3" id="KW-0862">Zinc</keyword>
<proteinExistence type="predicted"/>
<keyword evidence="1" id="KW-0479">Metal-binding</keyword>
<name>A0A6C0CX38_9ZZZZ</name>
<dbReference type="SMART" id="SM00184">
    <property type="entry name" value="RING"/>
    <property type="match status" value="1"/>
</dbReference>
<evidence type="ECO:0000256" key="4">
    <source>
        <dbReference type="SAM" id="MobiDB-lite"/>
    </source>
</evidence>
<evidence type="ECO:0000256" key="2">
    <source>
        <dbReference type="ARBA" id="ARBA00022771"/>
    </source>
</evidence>
<dbReference type="PROSITE" id="PS50089">
    <property type="entry name" value="ZF_RING_2"/>
    <property type="match status" value="1"/>
</dbReference>
<dbReference type="Pfam" id="PF13639">
    <property type="entry name" value="zf-RING_2"/>
    <property type="match status" value="1"/>
</dbReference>
<evidence type="ECO:0000256" key="1">
    <source>
        <dbReference type="ARBA" id="ARBA00022723"/>
    </source>
</evidence>
<evidence type="ECO:0000259" key="5">
    <source>
        <dbReference type="PROSITE" id="PS50089"/>
    </source>
</evidence>
<dbReference type="PROSITE" id="PS00518">
    <property type="entry name" value="ZF_RING_1"/>
    <property type="match status" value="1"/>
</dbReference>
<protein>
    <recommendedName>
        <fullName evidence="5">RING-type domain-containing protein</fullName>
    </recommendedName>
</protein>
<dbReference type="PANTHER" id="PTHR23041:SF78">
    <property type="entry name" value="E3 UBIQUITIN-PROTEIN LIGASE RNF4"/>
    <property type="match status" value="1"/>
</dbReference>
<dbReference type="EMBL" id="MN739502">
    <property type="protein sequence ID" value="QHT08827.1"/>
    <property type="molecule type" value="Genomic_DNA"/>
</dbReference>
<keyword evidence="2" id="KW-0863">Zinc-finger</keyword>
<dbReference type="InterPro" id="IPR001841">
    <property type="entry name" value="Znf_RING"/>
</dbReference>
<dbReference type="AlphaFoldDB" id="A0A6C0CX38"/>
<evidence type="ECO:0000256" key="3">
    <source>
        <dbReference type="ARBA" id="ARBA00022833"/>
    </source>
</evidence>
<evidence type="ECO:0000313" key="6">
    <source>
        <dbReference type="EMBL" id="QHT08827.1"/>
    </source>
</evidence>
<dbReference type="InterPro" id="IPR047134">
    <property type="entry name" value="RNF4"/>
</dbReference>
<dbReference type="InterPro" id="IPR013083">
    <property type="entry name" value="Znf_RING/FYVE/PHD"/>
</dbReference>
<organism evidence="6">
    <name type="scientific">viral metagenome</name>
    <dbReference type="NCBI Taxonomy" id="1070528"/>
    <lineage>
        <taxon>unclassified sequences</taxon>
        <taxon>metagenomes</taxon>
        <taxon>organismal metagenomes</taxon>
    </lineage>
</organism>
<accession>A0A6C0CX38</accession>
<feature type="domain" description="RING-type" evidence="5">
    <location>
        <begin position="140"/>
        <end position="180"/>
    </location>
</feature>
<dbReference type="GO" id="GO:0008270">
    <property type="term" value="F:zinc ion binding"/>
    <property type="evidence" value="ECO:0007669"/>
    <property type="project" value="UniProtKB-KW"/>
</dbReference>
<reference evidence="6" key="1">
    <citation type="journal article" date="2020" name="Nature">
        <title>Giant virus diversity and host interactions through global metagenomics.</title>
        <authorList>
            <person name="Schulz F."/>
            <person name="Roux S."/>
            <person name="Paez-Espino D."/>
            <person name="Jungbluth S."/>
            <person name="Walsh D.A."/>
            <person name="Denef V.J."/>
            <person name="McMahon K.D."/>
            <person name="Konstantinidis K.T."/>
            <person name="Eloe-Fadrosh E.A."/>
            <person name="Kyrpides N.C."/>
            <person name="Woyke T."/>
        </authorList>
    </citation>
    <scope>NUCLEOTIDE SEQUENCE</scope>
    <source>
        <strain evidence="6">GVMAG-M-3300023109-53</strain>
    </source>
</reference>
<dbReference type="InterPro" id="IPR017907">
    <property type="entry name" value="Znf_RING_CS"/>
</dbReference>